<dbReference type="Proteomes" id="UP000094580">
    <property type="component" value="Unassembled WGS sequence"/>
</dbReference>
<evidence type="ECO:0000313" key="3">
    <source>
        <dbReference type="Proteomes" id="UP000094580"/>
    </source>
</evidence>
<evidence type="ECO:0000256" key="1">
    <source>
        <dbReference type="SAM" id="SignalP"/>
    </source>
</evidence>
<gene>
    <name evidence="2" type="ORF">BED47_12000</name>
</gene>
<keyword evidence="1" id="KW-0732">Signal</keyword>
<organism evidence="2 3">
    <name type="scientific">Gottfriedia luciferensis</name>
    <dbReference type="NCBI Taxonomy" id="178774"/>
    <lineage>
        <taxon>Bacteria</taxon>
        <taxon>Bacillati</taxon>
        <taxon>Bacillota</taxon>
        <taxon>Bacilli</taxon>
        <taxon>Bacillales</taxon>
        <taxon>Bacillaceae</taxon>
        <taxon>Gottfriedia</taxon>
    </lineage>
</organism>
<dbReference type="RefSeq" id="WP_025568306.1">
    <property type="nucleotide sequence ID" value="NZ_MDKC01000034.1"/>
</dbReference>
<dbReference type="InterPro" id="IPR024453">
    <property type="entry name" value="Peptidase_C92"/>
</dbReference>
<feature type="chain" id="PRO_5045303600" description="YycO" evidence="1">
    <location>
        <begin position="26"/>
        <end position="246"/>
    </location>
</feature>
<dbReference type="Pfam" id="PF05708">
    <property type="entry name" value="Peptidase_C92"/>
    <property type="match status" value="1"/>
</dbReference>
<dbReference type="SUPFAM" id="SSF54001">
    <property type="entry name" value="Cysteine proteinases"/>
    <property type="match status" value="1"/>
</dbReference>
<name>A0ABX2ZLJ6_9BACI</name>
<feature type="signal peptide" evidence="1">
    <location>
        <begin position="1"/>
        <end position="25"/>
    </location>
</feature>
<comment type="caution">
    <text evidence="2">The sequence shown here is derived from an EMBL/GenBank/DDBJ whole genome shotgun (WGS) entry which is preliminary data.</text>
</comment>
<proteinExistence type="predicted"/>
<dbReference type="Gene3D" id="3.90.1720.10">
    <property type="entry name" value="endopeptidase domain like (from Nostoc punctiforme)"/>
    <property type="match status" value="1"/>
</dbReference>
<evidence type="ECO:0000313" key="2">
    <source>
        <dbReference type="EMBL" id="ODG90587.1"/>
    </source>
</evidence>
<evidence type="ECO:0008006" key="4">
    <source>
        <dbReference type="Google" id="ProtNLM"/>
    </source>
</evidence>
<dbReference type="EMBL" id="MDKC01000034">
    <property type="protein sequence ID" value="ODG90587.1"/>
    <property type="molecule type" value="Genomic_DNA"/>
</dbReference>
<dbReference type="InterPro" id="IPR038765">
    <property type="entry name" value="Papain-like_cys_pep_sf"/>
</dbReference>
<reference evidence="2 3" key="1">
    <citation type="submission" date="2016-07" db="EMBL/GenBank/DDBJ databases">
        <authorList>
            <person name="Townsley L."/>
            <person name="Shank E.A."/>
        </authorList>
    </citation>
    <scope>NUCLEOTIDE SEQUENCE [LARGE SCALE GENOMIC DNA]</scope>
    <source>
        <strain evidence="2 3">CH01</strain>
    </source>
</reference>
<accession>A0ABX2ZLJ6</accession>
<keyword evidence="3" id="KW-1185">Reference proteome</keyword>
<sequence length="246" mass="26446">MKMKNVLGISIGALLALGVQNPTFAAAIKLSKTDALVSEVSKFEKGLTTTQILKDAKEVARTQHMSVDDVLAQMKKELSADKAKASKERSNVIKPLGGSGGTVIIGSSTKGNFYYTDSQTAYLNHGHVGMYYTTTTIVESIPDKGVRTISSSSRKVDTGAVIKSVNTTQAKRDAAANWAYGELGEDYSYNFATNRQTSTSGAKNCSKLVWSAFKEKAGLDLDVDKGLGVYPRDVRDAKDTTKVKTL</sequence>
<protein>
    <recommendedName>
        <fullName evidence="4">YycO</fullName>
    </recommendedName>
</protein>